<gene>
    <name evidence="2" type="ORF">UREG_00766</name>
</gene>
<dbReference type="InParanoid" id="C4JDK2"/>
<evidence type="ECO:0000313" key="2">
    <source>
        <dbReference type="EMBL" id="EEP75919.1"/>
    </source>
</evidence>
<dbReference type="GeneID" id="8443712"/>
<evidence type="ECO:0000256" key="1">
    <source>
        <dbReference type="SAM" id="MobiDB-lite"/>
    </source>
</evidence>
<dbReference type="OMA" id="DKNDWST"/>
<dbReference type="HOGENOM" id="CLU_1147918_0_0_1"/>
<dbReference type="VEuPathDB" id="FungiDB:UREG_00766"/>
<dbReference type="InterPro" id="IPR024079">
    <property type="entry name" value="MetalloPept_cat_dom_sf"/>
</dbReference>
<proteinExistence type="predicted"/>
<dbReference type="KEGG" id="ure:UREG_00766"/>
<reference evidence="3" key="1">
    <citation type="journal article" date="2009" name="Genome Res.">
        <title>Comparative genomic analyses of the human fungal pathogens Coccidioides and their relatives.</title>
        <authorList>
            <person name="Sharpton T.J."/>
            <person name="Stajich J.E."/>
            <person name="Rounsley S.D."/>
            <person name="Gardner M.J."/>
            <person name="Wortman J.R."/>
            <person name="Jordar V.S."/>
            <person name="Maiti R."/>
            <person name="Kodira C.D."/>
            <person name="Neafsey D.E."/>
            <person name="Zeng Q."/>
            <person name="Hung C.-Y."/>
            <person name="McMahan C."/>
            <person name="Muszewska A."/>
            <person name="Grynberg M."/>
            <person name="Mandel M.A."/>
            <person name="Kellner E.M."/>
            <person name="Barker B.M."/>
            <person name="Galgiani J.N."/>
            <person name="Orbach M.J."/>
            <person name="Kirkland T.N."/>
            <person name="Cole G.T."/>
            <person name="Henn M.R."/>
            <person name="Birren B.W."/>
            <person name="Taylor J.W."/>
        </authorList>
    </citation>
    <scope>NUCLEOTIDE SEQUENCE [LARGE SCALE GENOMIC DNA]</scope>
    <source>
        <strain evidence="3">UAMH 1704</strain>
    </source>
</reference>
<dbReference type="Gene3D" id="3.40.390.10">
    <property type="entry name" value="Collagenase (Catalytic Domain)"/>
    <property type="match status" value="1"/>
</dbReference>
<dbReference type="Proteomes" id="UP000002058">
    <property type="component" value="Unassembled WGS sequence"/>
</dbReference>
<name>C4JDK2_UNCRE</name>
<protein>
    <recommendedName>
        <fullName evidence="4">Lysine-specific metallo-endopeptidase domain-containing protein</fullName>
    </recommendedName>
</protein>
<dbReference type="eggNOG" id="ENOG502T4TG">
    <property type="taxonomic scope" value="Eukaryota"/>
</dbReference>
<feature type="region of interest" description="Disordered" evidence="1">
    <location>
        <begin position="213"/>
        <end position="242"/>
    </location>
</feature>
<accession>C4JDK2</accession>
<evidence type="ECO:0008006" key="4">
    <source>
        <dbReference type="Google" id="ProtNLM"/>
    </source>
</evidence>
<dbReference type="GO" id="GO:0008237">
    <property type="term" value="F:metallopeptidase activity"/>
    <property type="evidence" value="ECO:0007669"/>
    <property type="project" value="InterPro"/>
</dbReference>
<dbReference type="AlphaFoldDB" id="C4JDK2"/>
<dbReference type="OrthoDB" id="412874at2759"/>
<keyword evidence="3" id="KW-1185">Reference proteome</keyword>
<evidence type="ECO:0000313" key="3">
    <source>
        <dbReference type="Proteomes" id="UP000002058"/>
    </source>
</evidence>
<sequence length="242" mass="27623">MTTMLKHFDDPEYKLHIVCREKFLSDDDPDSKFFSWTGQIHSRIKFVLMNYMSIVYDPKREIKDNRPMEWGGQQVAYFDKEADLKPCSSGKTEAWSSTNGRWDTGQLVDLIVVCDLALKPSNWNDINSASIASLRKKTFETDSRTIDSIDYANMATILAHEFSHSSLMLCNDRTVDEELGNEPCYGWKLITQLAREKPKFALGNAGLSLDKNDWSTGNSKPVPPDFPGPIGRLSWKNGKWEK</sequence>
<organism evidence="2 3">
    <name type="scientific">Uncinocarpus reesii (strain UAMH 1704)</name>
    <dbReference type="NCBI Taxonomy" id="336963"/>
    <lineage>
        <taxon>Eukaryota</taxon>
        <taxon>Fungi</taxon>
        <taxon>Dikarya</taxon>
        <taxon>Ascomycota</taxon>
        <taxon>Pezizomycotina</taxon>
        <taxon>Eurotiomycetes</taxon>
        <taxon>Eurotiomycetidae</taxon>
        <taxon>Onygenales</taxon>
        <taxon>Onygenaceae</taxon>
        <taxon>Uncinocarpus</taxon>
    </lineage>
</organism>
<dbReference type="EMBL" id="CH476615">
    <property type="protein sequence ID" value="EEP75919.1"/>
    <property type="molecule type" value="Genomic_DNA"/>
</dbReference>
<dbReference type="RefSeq" id="XP_002541252.1">
    <property type="nucleotide sequence ID" value="XM_002541206.1"/>
</dbReference>